<accession>A0A369C9F6</accession>
<feature type="binding site" description="axial binding residue" evidence="12">
    <location>
        <position position="86"/>
    </location>
    <ligand>
        <name>heme</name>
        <dbReference type="ChEBI" id="CHEBI:30413"/>
        <note>ligand shared with second transmembrane subunit</note>
    </ligand>
    <ligandPart>
        <name>Fe</name>
        <dbReference type="ChEBI" id="CHEBI:18248"/>
    </ligandPart>
</feature>
<dbReference type="GO" id="GO:0006099">
    <property type="term" value="P:tricarboxylic acid cycle"/>
    <property type="evidence" value="ECO:0007669"/>
    <property type="project" value="InterPro"/>
</dbReference>
<evidence type="ECO:0000256" key="5">
    <source>
        <dbReference type="ARBA" id="ARBA00022617"/>
    </source>
</evidence>
<keyword evidence="10 13" id="KW-0472">Membrane</keyword>
<comment type="cofactor">
    <cofactor evidence="12">
        <name>heme</name>
        <dbReference type="ChEBI" id="CHEBI:30413"/>
    </cofactor>
    <text evidence="12">The heme is bound between the two transmembrane subunits.</text>
</comment>
<evidence type="ECO:0000256" key="6">
    <source>
        <dbReference type="ARBA" id="ARBA00022692"/>
    </source>
</evidence>
<dbReference type="GO" id="GO:0005886">
    <property type="term" value="C:plasma membrane"/>
    <property type="evidence" value="ECO:0007669"/>
    <property type="project" value="TreeGrafter"/>
</dbReference>
<feature type="transmembrane region" description="Helical" evidence="13">
    <location>
        <begin position="30"/>
        <end position="50"/>
    </location>
</feature>
<dbReference type="InterPro" id="IPR034804">
    <property type="entry name" value="SQR/QFR_C/D"/>
</dbReference>
<evidence type="ECO:0000256" key="13">
    <source>
        <dbReference type="SAM" id="Phobius"/>
    </source>
</evidence>
<comment type="subunit">
    <text evidence="11">Part of an enzyme complex containing four subunits: a flavoprotein, an iron-sulfur protein, plus two membrane-anchoring proteins, SdhC and SdhD. The complex can form homotrimers.</text>
</comment>
<keyword evidence="7 12" id="KW-0479">Metal-binding</keyword>
<dbReference type="InterPro" id="IPR000701">
    <property type="entry name" value="SuccDH_FuR_B_TM-su"/>
</dbReference>
<dbReference type="PANTHER" id="PTHR10978:SF5">
    <property type="entry name" value="SUCCINATE DEHYDROGENASE CYTOCHROME B560 SUBUNIT, MITOCHONDRIAL"/>
    <property type="match status" value="1"/>
</dbReference>
<dbReference type="PIRSF" id="PIRSF000178">
    <property type="entry name" value="SDH_cyt_b560"/>
    <property type="match status" value="1"/>
</dbReference>
<sequence length="130" mass="14159">MVVLRTVNKKRPVNLDLTSIRFPVPAVASILHRVSGMALFVATPLLLWMLERSLDSAEAFDALKATLDGFIVKLVLLAVLAGLLYHLAAGIRHLFMDMHIGDTLEGGRRGAWSAIAVAAVATLLMGVWLW</sequence>
<comment type="function">
    <text evidence="1">Membrane-anchoring subunit of succinate dehydrogenase (SDH).</text>
</comment>
<dbReference type="Proteomes" id="UP000252707">
    <property type="component" value="Unassembled WGS sequence"/>
</dbReference>
<feature type="transmembrane region" description="Helical" evidence="13">
    <location>
        <begin position="70"/>
        <end position="89"/>
    </location>
</feature>
<evidence type="ECO:0000256" key="12">
    <source>
        <dbReference type="PIRSR" id="PIRSR000178-1"/>
    </source>
</evidence>
<dbReference type="NCBIfam" id="TIGR02970">
    <property type="entry name" value="succ_dehyd_cytB"/>
    <property type="match status" value="1"/>
</dbReference>
<keyword evidence="8 13" id="KW-1133">Transmembrane helix</keyword>
<dbReference type="InterPro" id="IPR018495">
    <property type="entry name" value="Succ_DH_cyt_bsu_CS"/>
</dbReference>
<evidence type="ECO:0000256" key="11">
    <source>
        <dbReference type="ARBA" id="ARBA00025912"/>
    </source>
</evidence>
<evidence type="ECO:0000256" key="10">
    <source>
        <dbReference type="ARBA" id="ARBA00023136"/>
    </source>
</evidence>
<reference evidence="14 15" key="1">
    <citation type="submission" date="2018-07" db="EMBL/GenBank/DDBJ databases">
        <title>Genomic Encyclopedia of Type Strains, Phase IV (KMG-IV): sequencing the most valuable type-strain genomes for metagenomic binning, comparative biology and taxonomic classification.</title>
        <authorList>
            <person name="Goeker M."/>
        </authorList>
    </citation>
    <scope>NUCLEOTIDE SEQUENCE [LARGE SCALE GENOMIC DNA]</scope>
    <source>
        <strain evidence="14 15">DSM 26407</strain>
    </source>
</reference>
<dbReference type="PANTHER" id="PTHR10978">
    <property type="entry name" value="SUCCINATE DEHYDROGENASE CYTOCHROME B560 SUBUNIT"/>
    <property type="match status" value="1"/>
</dbReference>
<dbReference type="SUPFAM" id="SSF81343">
    <property type="entry name" value="Fumarate reductase respiratory complex transmembrane subunits"/>
    <property type="match status" value="1"/>
</dbReference>
<evidence type="ECO:0000256" key="7">
    <source>
        <dbReference type="ARBA" id="ARBA00022723"/>
    </source>
</evidence>
<keyword evidence="15" id="KW-1185">Reference proteome</keyword>
<comment type="subcellular location">
    <subcellularLocation>
        <location evidence="2">Membrane</location>
        <topology evidence="2">Multi-pass membrane protein</topology>
    </subcellularLocation>
</comment>
<protein>
    <recommendedName>
        <fullName evidence="4">Succinate dehydrogenase cytochrome b556 subunit</fullName>
    </recommendedName>
</protein>
<evidence type="ECO:0000256" key="4">
    <source>
        <dbReference type="ARBA" id="ARBA00020076"/>
    </source>
</evidence>
<dbReference type="PROSITE" id="PS01000">
    <property type="entry name" value="SDH_CYT_1"/>
    <property type="match status" value="1"/>
</dbReference>
<dbReference type="InterPro" id="IPR014314">
    <property type="entry name" value="Succ_DH_cytb556"/>
</dbReference>
<dbReference type="AlphaFoldDB" id="A0A369C9F6"/>
<feature type="transmembrane region" description="Helical" evidence="13">
    <location>
        <begin position="110"/>
        <end position="129"/>
    </location>
</feature>
<dbReference type="EMBL" id="QPJY01000006">
    <property type="protein sequence ID" value="RCX29798.1"/>
    <property type="molecule type" value="Genomic_DNA"/>
</dbReference>
<comment type="caution">
    <text evidence="14">The sequence shown here is derived from an EMBL/GenBank/DDBJ whole genome shotgun (WGS) entry which is preliminary data.</text>
</comment>
<evidence type="ECO:0000313" key="15">
    <source>
        <dbReference type="Proteomes" id="UP000252707"/>
    </source>
</evidence>
<evidence type="ECO:0000256" key="8">
    <source>
        <dbReference type="ARBA" id="ARBA00022989"/>
    </source>
</evidence>
<comment type="similarity">
    <text evidence="3">Belongs to the cytochrome b560 family.</text>
</comment>
<dbReference type="CDD" id="cd03499">
    <property type="entry name" value="SQR_TypeC_SdhC"/>
    <property type="match status" value="1"/>
</dbReference>
<dbReference type="Gene3D" id="1.20.1300.10">
    <property type="entry name" value="Fumarate reductase/succinate dehydrogenase, transmembrane subunit"/>
    <property type="match status" value="1"/>
</dbReference>
<keyword evidence="5 12" id="KW-0349">Heme</keyword>
<organism evidence="14 15">
    <name type="scientific">Thioalbus denitrificans</name>
    <dbReference type="NCBI Taxonomy" id="547122"/>
    <lineage>
        <taxon>Bacteria</taxon>
        <taxon>Pseudomonadati</taxon>
        <taxon>Pseudomonadota</taxon>
        <taxon>Gammaproteobacteria</taxon>
        <taxon>Chromatiales</taxon>
        <taxon>Ectothiorhodospiraceae</taxon>
        <taxon>Thioalbus</taxon>
    </lineage>
</organism>
<proteinExistence type="inferred from homology"/>
<evidence type="ECO:0000256" key="3">
    <source>
        <dbReference type="ARBA" id="ARBA00007244"/>
    </source>
</evidence>
<dbReference type="Pfam" id="PF01127">
    <property type="entry name" value="Sdh_cyt"/>
    <property type="match status" value="1"/>
</dbReference>
<name>A0A369C9F6_9GAMM</name>
<evidence type="ECO:0000313" key="14">
    <source>
        <dbReference type="EMBL" id="RCX29798.1"/>
    </source>
</evidence>
<keyword evidence="9 12" id="KW-0408">Iron</keyword>
<evidence type="ECO:0000256" key="1">
    <source>
        <dbReference type="ARBA" id="ARBA00004050"/>
    </source>
</evidence>
<keyword evidence="6 13" id="KW-0812">Transmembrane</keyword>
<dbReference type="GO" id="GO:0046872">
    <property type="term" value="F:metal ion binding"/>
    <property type="evidence" value="ECO:0007669"/>
    <property type="project" value="UniProtKB-KW"/>
</dbReference>
<evidence type="ECO:0000256" key="9">
    <source>
        <dbReference type="ARBA" id="ARBA00023004"/>
    </source>
</evidence>
<dbReference type="GO" id="GO:0009055">
    <property type="term" value="F:electron transfer activity"/>
    <property type="evidence" value="ECO:0007669"/>
    <property type="project" value="InterPro"/>
</dbReference>
<evidence type="ECO:0000256" key="2">
    <source>
        <dbReference type="ARBA" id="ARBA00004141"/>
    </source>
</evidence>
<gene>
    <name evidence="14" type="ORF">DFQ59_10630</name>
</gene>